<name>A0A9N9YJM6_9HYPO</name>
<dbReference type="InterPro" id="IPR029032">
    <property type="entry name" value="AhpD-like"/>
</dbReference>
<dbReference type="Proteomes" id="UP000696573">
    <property type="component" value="Unassembled WGS sequence"/>
</dbReference>
<dbReference type="AlphaFoldDB" id="A0A9N9YJM6"/>
<keyword evidence="3" id="KW-1185">Reference proteome</keyword>
<organism evidence="2 3">
    <name type="scientific">Clonostachys rhizophaga</name>
    <dbReference type="NCBI Taxonomy" id="160324"/>
    <lineage>
        <taxon>Eukaryota</taxon>
        <taxon>Fungi</taxon>
        <taxon>Dikarya</taxon>
        <taxon>Ascomycota</taxon>
        <taxon>Pezizomycotina</taxon>
        <taxon>Sordariomycetes</taxon>
        <taxon>Hypocreomycetidae</taxon>
        <taxon>Hypocreales</taxon>
        <taxon>Bionectriaceae</taxon>
        <taxon>Clonostachys</taxon>
    </lineage>
</organism>
<comment type="caution">
    <text evidence="2">The sequence shown here is derived from an EMBL/GenBank/DDBJ whole genome shotgun (WGS) entry which is preliminary data.</text>
</comment>
<dbReference type="EMBL" id="CABFNQ020000653">
    <property type="protein sequence ID" value="CAH0021189.1"/>
    <property type="molecule type" value="Genomic_DNA"/>
</dbReference>
<dbReference type="OrthoDB" id="104509at2759"/>
<evidence type="ECO:0000313" key="3">
    <source>
        <dbReference type="Proteomes" id="UP000696573"/>
    </source>
</evidence>
<dbReference type="Pfam" id="PF02627">
    <property type="entry name" value="CMD"/>
    <property type="match status" value="1"/>
</dbReference>
<feature type="domain" description="Carboxymuconolactone decarboxylase-like" evidence="1">
    <location>
        <begin position="48"/>
        <end position="125"/>
    </location>
</feature>
<evidence type="ECO:0000313" key="2">
    <source>
        <dbReference type="EMBL" id="CAH0021189.1"/>
    </source>
</evidence>
<dbReference type="InterPro" id="IPR052512">
    <property type="entry name" value="4CMD/NDH-1_regulator"/>
</dbReference>
<dbReference type="PANTHER" id="PTHR33570:SF2">
    <property type="entry name" value="CARBOXYMUCONOLACTONE DECARBOXYLASE-LIKE DOMAIN-CONTAINING PROTEIN"/>
    <property type="match status" value="1"/>
</dbReference>
<gene>
    <name evidence="2" type="ORF">CRHIZ90672A_00011023</name>
</gene>
<dbReference type="SUPFAM" id="SSF69118">
    <property type="entry name" value="AhpD-like"/>
    <property type="match status" value="1"/>
</dbReference>
<evidence type="ECO:0000259" key="1">
    <source>
        <dbReference type="Pfam" id="PF02627"/>
    </source>
</evidence>
<dbReference type="PANTHER" id="PTHR33570">
    <property type="entry name" value="4-CARBOXYMUCONOLACTONE DECARBOXYLASE FAMILY PROTEIN"/>
    <property type="match status" value="1"/>
</dbReference>
<dbReference type="Gene3D" id="1.20.1290.10">
    <property type="entry name" value="AhpD-like"/>
    <property type="match status" value="1"/>
</dbReference>
<dbReference type="GO" id="GO:0051920">
    <property type="term" value="F:peroxiredoxin activity"/>
    <property type="evidence" value="ECO:0007669"/>
    <property type="project" value="InterPro"/>
</dbReference>
<dbReference type="InterPro" id="IPR003779">
    <property type="entry name" value="CMD-like"/>
</dbReference>
<reference evidence="2" key="1">
    <citation type="submission" date="2021-10" db="EMBL/GenBank/DDBJ databases">
        <authorList>
            <person name="Piombo E."/>
        </authorList>
    </citation>
    <scope>NUCLEOTIDE SEQUENCE</scope>
</reference>
<proteinExistence type="predicted"/>
<accession>A0A9N9YJM6</accession>
<protein>
    <recommendedName>
        <fullName evidence="1">Carboxymuconolactone decarboxylase-like domain-containing protein</fullName>
    </recommendedName>
</protein>
<sequence length="152" mass="16871">MSSQKYNVDLFNKDNFEQGLQNRRKVVGDAYVDGALKAGSTEFSWPNQQLVTEYCWGGIWSRPGLTFQQRSLLNIGMLIGLKSWPELGIHIRGAINNGVTELEIREAILQSSIYCGVPAGIEATKTATRVINEMVAKGEHKRQLSESVPSSE</sequence>